<sequence length="49" mass="5626">MLAFAAKCKKYIPQVVLSVVDVMPDDNIQSCREIANRIGVDFRVRHYQS</sequence>
<dbReference type="EMBL" id="FMJE01000003">
    <property type="protein sequence ID" value="SCM81199.1"/>
    <property type="molecule type" value="Genomic_DNA"/>
</dbReference>
<proteinExistence type="predicted"/>
<organism evidence="1">
    <name type="scientific">uncultured Sporomusa sp</name>
    <dbReference type="NCBI Taxonomy" id="307249"/>
    <lineage>
        <taxon>Bacteria</taxon>
        <taxon>Bacillati</taxon>
        <taxon>Bacillota</taxon>
        <taxon>Negativicutes</taxon>
        <taxon>Selenomonadales</taxon>
        <taxon>Sporomusaceae</taxon>
        <taxon>Sporomusa</taxon>
        <taxon>environmental samples</taxon>
    </lineage>
</organism>
<dbReference type="AlphaFoldDB" id="A0A212LUX1"/>
<dbReference type="RefSeq" id="WP_288184283.1">
    <property type="nucleotide sequence ID" value="NZ_LT608335.1"/>
</dbReference>
<accession>A0A212LUX1</accession>
<name>A0A212LUX1_9FIRM</name>
<evidence type="ECO:0000313" key="1">
    <source>
        <dbReference type="EMBL" id="SCM81199.1"/>
    </source>
</evidence>
<reference evidence="1" key="1">
    <citation type="submission" date="2016-08" db="EMBL/GenBank/DDBJ databases">
        <authorList>
            <person name="Seilhamer J.J."/>
        </authorList>
    </citation>
    <scope>NUCLEOTIDE SEQUENCE</scope>
    <source>
        <strain evidence="1">86</strain>
    </source>
</reference>
<gene>
    <name evidence="1" type="ORF">KL86SPO_31378</name>
</gene>
<protein>
    <submittedName>
        <fullName evidence="1">Radical SAM, TatD-associated, bacteria</fullName>
    </submittedName>
</protein>